<dbReference type="UniPathway" id="UPA00539"/>
<dbReference type="Gene3D" id="3.60.15.10">
    <property type="entry name" value="Ribonuclease Z/Hydroxyacylglutathione hydrolase-like"/>
    <property type="match status" value="1"/>
</dbReference>
<comment type="function">
    <text evidence="6">May be involved in the transport of PQQ or its precursor to the periplasm.</text>
</comment>
<dbReference type="SUPFAM" id="SSF56281">
    <property type="entry name" value="Metallo-hydrolase/oxidoreductase"/>
    <property type="match status" value="1"/>
</dbReference>
<dbReference type="GO" id="GO:0018189">
    <property type="term" value="P:pyrroloquinoline quinone biosynthetic process"/>
    <property type="evidence" value="ECO:0007669"/>
    <property type="project" value="UniProtKB-UniRule"/>
</dbReference>
<dbReference type="RefSeq" id="WP_099278444.1">
    <property type="nucleotide sequence ID" value="NZ_KZ304977.1"/>
</dbReference>
<reference evidence="8 9" key="1">
    <citation type="submission" date="2017-08" db="EMBL/GenBank/DDBJ databases">
        <title>Draft Genome Sequence of Loktanella cinnabarina Strain XM1, Isolated from Coastal Surface Water.</title>
        <authorList>
            <person name="Ma R."/>
            <person name="Wang J."/>
            <person name="Wang Q."/>
            <person name="Ma Z."/>
            <person name="Li J."/>
            <person name="Chen L."/>
        </authorList>
    </citation>
    <scope>NUCLEOTIDE SEQUENCE [LARGE SCALE GENOMIC DNA]</scope>
    <source>
        <strain evidence="8 9">XM1</strain>
    </source>
</reference>
<proteinExistence type="inferred from homology"/>
<evidence type="ECO:0000256" key="6">
    <source>
        <dbReference type="HAMAP-Rule" id="MF_00653"/>
    </source>
</evidence>
<dbReference type="InterPro" id="IPR011842">
    <property type="entry name" value="PQQ_synth_PqqB"/>
</dbReference>
<gene>
    <name evidence="6" type="primary">pqqB</name>
    <name evidence="8" type="ORF">CJ301_16410</name>
</gene>
<dbReference type="AlphaFoldDB" id="A0A2G1MCI3"/>
<name>A0A2G1MCI3_9RHOB</name>
<dbReference type="NCBIfam" id="TIGR02108">
    <property type="entry name" value="PQQ_syn_pqqB"/>
    <property type="match status" value="1"/>
</dbReference>
<dbReference type="InterPro" id="IPR036866">
    <property type="entry name" value="RibonucZ/Hydroxyglut_hydro"/>
</dbReference>
<evidence type="ECO:0000256" key="1">
    <source>
        <dbReference type="ARBA" id="ARBA00004886"/>
    </source>
</evidence>
<keyword evidence="9" id="KW-1185">Reference proteome</keyword>
<accession>A0A2G1MCI3</accession>
<dbReference type="Pfam" id="PF12706">
    <property type="entry name" value="Lactamase_B_2"/>
    <property type="match status" value="1"/>
</dbReference>
<comment type="caution">
    <text evidence="8">The sequence shown here is derived from an EMBL/GenBank/DDBJ whole genome shotgun (WGS) entry which is preliminary data.</text>
</comment>
<dbReference type="OrthoDB" id="9778305at2"/>
<dbReference type="Proteomes" id="UP000221860">
    <property type="component" value="Unassembled WGS sequence"/>
</dbReference>
<comment type="pathway">
    <text evidence="1 6">Cofactor biosynthesis; pyrroloquinoline quinone biosynthesis.</text>
</comment>
<organism evidence="8 9">
    <name type="scientific">Limimaricola cinnabarinus</name>
    <dbReference type="NCBI Taxonomy" id="1125964"/>
    <lineage>
        <taxon>Bacteria</taxon>
        <taxon>Pseudomonadati</taxon>
        <taxon>Pseudomonadota</taxon>
        <taxon>Alphaproteobacteria</taxon>
        <taxon>Rhodobacterales</taxon>
        <taxon>Paracoccaceae</taxon>
        <taxon>Limimaricola</taxon>
    </lineage>
</organism>
<dbReference type="HAMAP" id="MF_00653">
    <property type="entry name" value="PQQ_syn_PqqB"/>
    <property type="match status" value="1"/>
</dbReference>
<evidence type="ECO:0000313" key="9">
    <source>
        <dbReference type="Proteomes" id="UP000221860"/>
    </source>
</evidence>
<dbReference type="InterPro" id="IPR001279">
    <property type="entry name" value="Metallo-B-lactamas"/>
</dbReference>
<evidence type="ECO:0000313" key="8">
    <source>
        <dbReference type="EMBL" id="PHP26449.1"/>
    </source>
</evidence>
<evidence type="ECO:0000256" key="3">
    <source>
        <dbReference type="ARBA" id="ARBA00015084"/>
    </source>
</evidence>
<sequence length="307" mass="32567">MLRFITLGCAAGGGYPQWNCNCVGCRAARAAPDTHEGQAGIAASVDGEHWFLINASPDIRAQINATPALHPRAGRLRDTPIAGVILTNGEIDAVTGLLSLREGSPFAIHAHPRVLSVLAENPIFDVLDRARVPRHAIALDTPFEPALPDGTPSGLIVEAFEVPGKPAWHLEGRAEPTEERPGDTLGLRLRAATGGPEAFVIAACGRVTEALRDRLRGAALVMFDGTLWHDDELIDQGLAAKTGRRMGHVSVSGPEGAMARLEGLGIARKLFVHVNNSNPILRPGTPERAAIEAAGWRLPRAGEEIAP</sequence>
<evidence type="ECO:0000256" key="5">
    <source>
        <dbReference type="ARBA" id="ARBA00022905"/>
    </source>
</evidence>
<evidence type="ECO:0000259" key="7">
    <source>
        <dbReference type="Pfam" id="PF12706"/>
    </source>
</evidence>
<comment type="similarity">
    <text evidence="2 6">Belongs to the PqqB family.</text>
</comment>
<feature type="domain" description="Metallo-beta-lactamase" evidence="7">
    <location>
        <begin position="49"/>
        <end position="273"/>
    </location>
</feature>
<evidence type="ECO:0000256" key="2">
    <source>
        <dbReference type="ARBA" id="ARBA00008481"/>
    </source>
</evidence>
<keyword evidence="4 6" id="KW-0813">Transport</keyword>
<dbReference type="EMBL" id="NQWH01000037">
    <property type="protein sequence ID" value="PHP26449.1"/>
    <property type="molecule type" value="Genomic_DNA"/>
</dbReference>
<evidence type="ECO:0000256" key="4">
    <source>
        <dbReference type="ARBA" id="ARBA00022448"/>
    </source>
</evidence>
<protein>
    <recommendedName>
        <fullName evidence="3 6">Coenzyme PQQ synthesis protein B</fullName>
    </recommendedName>
    <alternativeName>
        <fullName evidence="6">Pyrroloquinoline quinone biosynthesis protein B</fullName>
    </alternativeName>
</protein>
<keyword evidence="5 6" id="KW-0884">PQQ biosynthesis</keyword>